<evidence type="ECO:0000313" key="1">
    <source>
        <dbReference type="EMBL" id="EWG08732.1"/>
    </source>
</evidence>
<reference evidence="2" key="1">
    <citation type="submission" date="2013-03" db="EMBL/GenBank/DDBJ databases">
        <title>Draft genome sequence of Bacillus firmus DS1.</title>
        <authorList>
            <person name="Peng D."/>
            <person name="Zhu L."/>
            <person name="Sun M."/>
        </authorList>
    </citation>
    <scope>NUCLEOTIDE SEQUENCE [LARGE SCALE GENOMIC DNA]</scope>
    <source>
        <strain evidence="2">DS1</strain>
    </source>
</reference>
<name>W7L0X4_CYTFI</name>
<dbReference type="AlphaFoldDB" id="W7L0X4"/>
<protein>
    <submittedName>
        <fullName evidence="1">Uncharacterized protein</fullName>
    </submittedName>
</protein>
<dbReference type="EMBL" id="APVL01000031">
    <property type="protein sequence ID" value="EWG08732.1"/>
    <property type="molecule type" value="Genomic_DNA"/>
</dbReference>
<dbReference type="OrthoDB" id="2924014at2"/>
<gene>
    <name evidence="1" type="ORF">PBF_22879</name>
</gene>
<proteinExistence type="predicted"/>
<sequence length="78" mass="9056">MIIKKVFRVFDNLFFSREDAEAILSGWEHKEKLYVQYAVLEESKIELIAEGVNYGIPAEEVTVYSNEKDALHDLKECC</sequence>
<evidence type="ECO:0000313" key="2">
    <source>
        <dbReference type="Proteomes" id="UP000019270"/>
    </source>
</evidence>
<comment type="caution">
    <text evidence="1">The sequence shown here is derived from an EMBL/GenBank/DDBJ whole genome shotgun (WGS) entry which is preliminary data.</text>
</comment>
<dbReference type="RefSeq" id="WP_035333038.1">
    <property type="nucleotide sequence ID" value="NZ_APVL01000031.1"/>
</dbReference>
<organism evidence="1 2">
    <name type="scientific">Cytobacillus firmus DS1</name>
    <dbReference type="NCBI Taxonomy" id="1307436"/>
    <lineage>
        <taxon>Bacteria</taxon>
        <taxon>Bacillati</taxon>
        <taxon>Bacillota</taxon>
        <taxon>Bacilli</taxon>
        <taxon>Bacillales</taxon>
        <taxon>Bacillaceae</taxon>
        <taxon>Cytobacillus</taxon>
    </lineage>
</organism>
<dbReference type="PATRIC" id="fig|1307436.3.peg.4872"/>
<reference evidence="1 2" key="2">
    <citation type="journal article" date="2016" name="Sci. Rep.">
        <title>A novel serine protease, Sep1, from Bacillus firmus DS-1 has nematicidal activity and degrades multiple intestinal-associated nematode proteins.</title>
        <authorList>
            <person name="Geng C."/>
            <person name="Nie X."/>
            <person name="Tang Z."/>
            <person name="Zhang Y."/>
            <person name="Lin J."/>
            <person name="Sun M."/>
            <person name="Peng D."/>
        </authorList>
    </citation>
    <scope>NUCLEOTIDE SEQUENCE [LARGE SCALE GENOMIC DNA]</scope>
    <source>
        <strain evidence="1 2">DS1</strain>
    </source>
</reference>
<dbReference type="Proteomes" id="UP000019270">
    <property type="component" value="Unassembled WGS sequence"/>
</dbReference>
<accession>W7L0X4</accession>